<name>A0ABV6N3Y4_9PSEU</name>
<organism evidence="3 4">
    <name type="scientific">Kutzneria chonburiensis</name>
    <dbReference type="NCBI Taxonomy" id="1483604"/>
    <lineage>
        <taxon>Bacteria</taxon>
        <taxon>Bacillati</taxon>
        <taxon>Actinomycetota</taxon>
        <taxon>Actinomycetes</taxon>
        <taxon>Pseudonocardiales</taxon>
        <taxon>Pseudonocardiaceae</taxon>
        <taxon>Kutzneria</taxon>
    </lineage>
</organism>
<feature type="domain" description="Peptidase S53" evidence="2">
    <location>
        <begin position="60"/>
        <end position="393"/>
    </location>
</feature>
<dbReference type="InterPro" id="IPR030400">
    <property type="entry name" value="Sedolisin_dom"/>
</dbReference>
<evidence type="ECO:0000313" key="3">
    <source>
        <dbReference type="EMBL" id="MFC0547172.1"/>
    </source>
</evidence>
<comment type="caution">
    <text evidence="3">The sequence shown here is derived from an EMBL/GenBank/DDBJ whole genome shotgun (WGS) entry which is preliminary data.</text>
</comment>
<evidence type="ECO:0000313" key="4">
    <source>
        <dbReference type="Proteomes" id="UP001589810"/>
    </source>
</evidence>
<dbReference type="PANTHER" id="PTHR14218:SF15">
    <property type="entry name" value="TRIPEPTIDYL-PEPTIDASE 1"/>
    <property type="match status" value="1"/>
</dbReference>
<evidence type="ECO:0000256" key="1">
    <source>
        <dbReference type="SAM" id="SignalP"/>
    </source>
</evidence>
<dbReference type="SUPFAM" id="SSF52743">
    <property type="entry name" value="Subtilisin-like"/>
    <property type="match status" value="1"/>
</dbReference>
<gene>
    <name evidence="3" type="ORF">ACFFH7_37075</name>
</gene>
<keyword evidence="4" id="KW-1185">Reference proteome</keyword>
<proteinExistence type="predicted"/>
<dbReference type="PANTHER" id="PTHR14218">
    <property type="entry name" value="PROTEASE S8 TRIPEPTIDYL PEPTIDASE I CLN2"/>
    <property type="match status" value="1"/>
</dbReference>
<dbReference type="EMBL" id="JBHLUD010000013">
    <property type="protein sequence ID" value="MFC0547172.1"/>
    <property type="molecule type" value="Genomic_DNA"/>
</dbReference>
<reference evidence="3 4" key="1">
    <citation type="submission" date="2024-09" db="EMBL/GenBank/DDBJ databases">
        <authorList>
            <person name="Sun Q."/>
            <person name="Mori K."/>
        </authorList>
    </citation>
    <scope>NUCLEOTIDE SEQUENCE [LARGE SCALE GENOMIC DNA]</scope>
    <source>
        <strain evidence="3 4">TBRC 1432</strain>
    </source>
</reference>
<evidence type="ECO:0000259" key="2">
    <source>
        <dbReference type="PROSITE" id="PS51695"/>
    </source>
</evidence>
<feature type="chain" id="PRO_5045730131" evidence="1">
    <location>
        <begin position="24"/>
        <end position="393"/>
    </location>
</feature>
<protein>
    <submittedName>
        <fullName evidence="3">Peptidase S8</fullName>
    </submittedName>
</protein>
<dbReference type="PROSITE" id="PS51695">
    <property type="entry name" value="SEDOLISIN"/>
    <property type="match status" value="1"/>
</dbReference>
<sequence length="393" mass="39382">MRRLLPLLAGLTLAMSLTGTAFGAAASHSAHRVCDRPAAGQAACEAWLSDRATAAATPSGFGPADLRSAYNLTTSTTAGAGQTIAIVDAYDDPTAFADVNVYRAQYGIAALASCTPSTIKGSTTACFAKSNQSGGTSYPRTNGGWAQEISLDLDMASAICPKCNVLLVEASSASLTNLGAAVNTAVRLGANAVSNSYGGSESSSETSSENTYYNHPGVAITASSGDGGYGVEFPAASRYVTAVGGTSLSKAGNSRGWSETAWSGAGSGCSGYVQKPSWQTDSGCSRRTVADVSAVADPNTGVAVYDSTSYQGRKGWMVFGGTSVASPIIGSIYALAGNASSLSYASSIYSHTSALYDVSGGSNGSCGGTYLCTAVSGYDGPTGLGTPNGTGAF</sequence>
<accession>A0ABV6N3Y4</accession>
<dbReference type="Proteomes" id="UP001589810">
    <property type="component" value="Unassembled WGS sequence"/>
</dbReference>
<feature type="signal peptide" evidence="1">
    <location>
        <begin position="1"/>
        <end position="23"/>
    </location>
</feature>
<dbReference type="Gene3D" id="3.40.50.200">
    <property type="entry name" value="Peptidase S8/S53 domain"/>
    <property type="match status" value="1"/>
</dbReference>
<keyword evidence="1" id="KW-0732">Signal</keyword>
<dbReference type="InterPro" id="IPR050819">
    <property type="entry name" value="Tripeptidyl-peptidase_I"/>
</dbReference>
<dbReference type="RefSeq" id="WP_273937413.1">
    <property type="nucleotide sequence ID" value="NZ_CP097263.1"/>
</dbReference>
<dbReference type="InterPro" id="IPR036852">
    <property type="entry name" value="Peptidase_S8/S53_dom_sf"/>
</dbReference>